<organism evidence="1 2">
    <name type="scientific">Algoriphagus taiwanensis</name>
    <dbReference type="NCBI Taxonomy" id="1445656"/>
    <lineage>
        <taxon>Bacteria</taxon>
        <taxon>Pseudomonadati</taxon>
        <taxon>Bacteroidota</taxon>
        <taxon>Cytophagia</taxon>
        <taxon>Cytophagales</taxon>
        <taxon>Cyclobacteriaceae</taxon>
        <taxon>Algoriphagus</taxon>
    </lineage>
</organism>
<gene>
    <name evidence="1" type="ORF">Ataiwa_20870</name>
</gene>
<accession>A0ABQ6Q0U9</accession>
<sequence length="268" mass="30456">MNLTFGLAQVHTSARMKNNPTLAMLFHQIFGYTNLGNYARFTIFKKLIKNIPLPEQAKILDLGTGYGEYAISLAGAMPKAKVYALDIDPERILTLRTALEKSQIDNITTYCQKIETTFLPELDFVFAIDVFEHISPEEMPFTSVHQRLKEGGHFLVKIPNVTQRTIFPAGWFEEHQDWLDEEHVGQVYDLAGLKERFEVEGFEIVHASYSDGYLSRLGWELAYLGKKQGTLGQLLSLPLAKGLVHLDRVFHRNNWGNAIQVIGRKKSS</sequence>
<evidence type="ECO:0008006" key="3">
    <source>
        <dbReference type="Google" id="ProtNLM"/>
    </source>
</evidence>
<evidence type="ECO:0000313" key="2">
    <source>
        <dbReference type="Proteomes" id="UP001307705"/>
    </source>
</evidence>
<dbReference type="Gene3D" id="3.40.50.150">
    <property type="entry name" value="Vaccinia Virus protein VP39"/>
    <property type="match status" value="1"/>
</dbReference>
<dbReference type="CDD" id="cd02440">
    <property type="entry name" value="AdoMet_MTases"/>
    <property type="match status" value="1"/>
</dbReference>
<dbReference type="SUPFAM" id="SSF53335">
    <property type="entry name" value="S-adenosyl-L-methionine-dependent methyltransferases"/>
    <property type="match status" value="1"/>
</dbReference>
<keyword evidence="2" id="KW-1185">Reference proteome</keyword>
<name>A0ABQ6Q0U9_9BACT</name>
<proteinExistence type="predicted"/>
<protein>
    <recommendedName>
        <fullName evidence="3">Methyltransferase domain-containing protein</fullName>
    </recommendedName>
</protein>
<dbReference type="RefSeq" id="WP_338228651.1">
    <property type="nucleotide sequence ID" value="NZ_BTPE01000006.1"/>
</dbReference>
<evidence type="ECO:0000313" key="1">
    <source>
        <dbReference type="EMBL" id="GMQ33815.1"/>
    </source>
</evidence>
<dbReference type="EMBL" id="BTPE01000006">
    <property type="protein sequence ID" value="GMQ33815.1"/>
    <property type="molecule type" value="Genomic_DNA"/>
</dbReference>
<comment type="caution">
    <text evidence="1">The sequence shown here is derived from an EMBL/GenBank/DDBJ whole genome shotgun (WGS) entry which is preliminary data.</text>
</comment>
<reference evidence="1 2" key="1">
    <citation type="submission" date="2023-08" db="EMBL/GenBank/DDBJ databases">
        <title>Draft genome sequence of Algoriphagus taiwanensis.</title>
        <authorList>
            <person name="Takatani N."/>
            <person name="Hosokawa M."/>
            <person name="Sawabe T."/>
        </authorList>
    </citation>
    <scope>NUCLEOTIDE SEQUENCE [LARGE SCALE GENOMIC DNA]</scope>
    <source>
        <strain evidence="1 2">JCM 19755</strain>
    </source>
</reference>
<dbReference type="Proteomes" id="UP001307705">
    <property type="component" value="Unassembled WGS sequence"/>
</dbReference>
<dbReference type="Pfam" id="PF13489">
    <property type="entry name" value="Methyltransf_23"/>
    <property type="match status" value="1"/>
</dbReference>
<dbReference type="PANTHER" id="PTHR43861">
    <property type="entry name" value="TRANS-ACONITATE 2-METHYLTRANSFERASE-RELATED"/>
    <property type="match status" value="1"/>
</dbReference>
<dbReference type="InterPro" id="IPR029063">
    <property type="entry name" value="SAM-dependent_MTases_sf"/>
</dbReference>